<dbReference type="EMBL" id="LWHJ01000004">
    <property type="protein sequence ID" value="OAQ43503.1"/>
    <property type="molecule type" value="Genomic_DNA"/>
</dbReference>
<accession>A0A179DSH2</accession>
<dbReference type="AlphaFoldDB" id="A0A179DSH2"/>
<gene>
    <name evidence="1" type="ORF">A5893_17230</name>
</gene>
<sequence>MNFFKKIFSTNRMTSQEKKIKSVLTDESFDKRYKELDSDNPIFEDSNKMINDYFQVNNISQKFNGSTNHPVNIDQVLNEGFYDFCKSLDMEDKQIGMTLSICFSNYFTENFDFQLYSDNEPESSLRFLTLKYNKDGVVMSLYPFEYTLKVLNKESTYENLYLKIQNQLNQLPNKDETLKEMLSDIKNKK</sequence>
<evidence type="ECO:0000313" key="1">
    <source>
        <dbReference type="EMBL" id="OAQ43503.1"/>
    </source>
</evidence>
<reference evidence="1 2" key="1">
    <citation type="submission" date="2016-04" db="EMBL/GenBank/DDBJ databases">
        <authorList>
            <person name="Evans L.H."/>
            <person name="Alamgir A."/>
            <person name="Owens N."/>
            <person name="Weber N.D."/>
            <person name="Virtaneva K."/>
            <person name="Barbian K."/>
            <person name="Babar A."/>
            <person name="Rosenke K."/>
        </authorList>
    </citation>
    <scope>NUCLEOTIDE SEQUENCE [LARGE SCALE GENOMIC DNA]</scope>
    <source>
        <strain evidence="1 2">CCM 8644</strain>
    </source>
</reference>
<reference evidence="1 2" key="2">
    <citation type="submission" date="2016-06" db="EMBL/GenBank/DDBJ databases">
        <title>Pedobacter psychrophilus sp. nov., isolated from Antarctic fragmentary rock.</title>
        <authorList>
            <person name="Svec P."/>
        </authorList>
    </citation>
    <scope>NUCLEOTIDE SEQUENCE [LARGE SCALE GENOMIC DNA]</scope>
    <source>
        <strain evidence="1 2">CCM 8644</strain>
    </source>
</reference>
<comment type="caution">
    <text evidence="1">The sequence shown here is derived from an EMBL/GenBank/DDBJ whole genome shotgun (WGS) entry which is preliminary data.</text>
</comment>
<dbReference type="STRING" id="1826909.A5893_17230"/>
<organism evidence="1 2">
    <name type="scientific">Pedobacter psychrophilus</name>
    <dbReference type="NCBI Taxonomy" id="1826909"/>
    <lineage>
        <taxon>Bacteria</taxon>
        <taxon>Pseudomonadati</taxon>
        <taxon>Bacteroidota</taxon>
        <taxon>Sphingobacteriia</taxon>
        <taxon>Sphingobacteriales</taxon>
        <taxon>Sphingobacteriaceae</taxon>
        <taxon>Pedobacter</taxon>
    </lineage>
</organism>
<name>A0A179DSH2_9SPHI</name>
<evidence type="ECO:0008006" key="3">
    <source>
        <dbReference type="Google" id="ProtNLM"/>
    </source>
</evidence>
<dbReference type="Proteomes" id="UP000078459">
    <property type="component" value="Unassembled WGS sequence"/>
</dbReference>
<proteinExistence type="predicted"/>
<keyword evidence="2" id="KW-1185">Reference proteome</keyword>
<protein>
    <recommendedName>
        <fullName evidence="3">DUF3806 domain-containing protein</fullName>
    </recommendedName>
</protein>
<evidence type="ECO:0000313" key="2">
    <source>
        <dbReference type="Proteomes" id="UP000078459"/>
    </source>
</evidence>